<keyword evidence="3" id="KW-1185">Reference proteome</keyword>
<organism evidence="2 3">
    <name type="scientific">Punctularia strigosozonata (strain HHB-11173)</name>
    <name type="common">White-rot fungus</name>
    <dbReference type="NCBI Taxonomy" id="741275"/>
    <lineage>
        <taxon>Eukaryota</taxon>
        <taxon>Fungi</taxon>
        <taxon>Dikarya</taxon>
        <taxon>Basidiomycota</taxon>
        <taxon>Agaricomycotina</taxon>
        <taxon>Agaricomycetes</taxon>
        <taxon>Corticiales</taxon>
        <taxon>Punctulariaceae</taxon>
        <taxon>Punctularia</taxon>
    </lineage>
</organism>
<feature type="region of interest" description="Disordered" evidence="1">
    <location>
        <begin position="37"/>
        <end position="69"/>
    </location>
</feature>
<evidence type="ECO:0000313" key="3">
    <source>
        <dbReference type="Proteomes" id="UP000054196"/>
    </source>
</evidence>
<reference evidence="3" key="1">
    <citation type="journal article" date="2012" name="Science">
        <title>The Paleozoic origin of enzymatic lignin decomposition reconstructed from 31 fungal genomes.</title>
        <authorList>
            <person name="Floudas D."/>
            <person name="Binder M."/>
            <person name="Riley R."/>
            <person name="Barry K."/>
            <person name="Blanchette R.A."/>
            <person name="Henrissat B."/>
            <person name="Martinez A.T."/>
            <person name="Otillar R."/>
            <person name="Spatafora J.W."/>
            <person name="Yadav J.S."/>
            <person name="Aerts A."/>
            <person name="Benoit I."/>
            <person name="Boyd A."/>
            <person name="Carlson A."/>
            <person name="Copeland A."/>
            <person name="Coutinho P.M."/>
            <person name="de Vries R.P."/>
            <person name="Ferreira P."/>
            <person name="Findley K."/>
            <person name="Foster B."/>
            <person name="Gaskell J."/>
            <person name="Glotzer D."/>
            <person name="Gorecki P."/>
            <person name="Heitman J."/>
            <person name="Hesse C."/>
            <person name="Hori C."/>
            <person name="Igarashi K."/>
            <person name="Jurgens J.A."/>
            <person name="Kallen N."/>
            <person name="Kersten P."/>
            <person name="Kohler A."/>
            <person name="Kuees U."/>
            <person name="Kumar T.K.A."/>
            <person name="Kuo A."/>
            <person name="LaButti K."/>
            <person name="Larrondo L.F."/>
            <person name="Lindquist E."/>
            <person name="Ling A."/>
            <person name="Lombard V."/>
            <person name="Lucas S."/>
            <person name="Lundell T."/>
            <person name="Martin R."/>
            <person name="McLaughlin D.J."/>
            <person name="Morgenstern I."/>
            <person name="Morin E."/>
            <person name="Murat C."/>
            <person name="Nagy L.G."/>
            <person name="Nolan M."/>
            <person name="Ohm R.A."/>
            <person name="Patyshakuliyeva A."/>
            <person name="Rokas A."/>
            <person name="Ruiz-Duenas F.J."/>
            <person name="Sabat G."/>
            <person name="Salamov A."/>
            <person name="Samejima M."/>
            <person name="Schmutz J."/>
            <person name="Slot J.C."/>
            <person name="St John F."/>
            <person name="Stenlid J."/>
            <person name="Sun H."/>
            <person name="Sun S."/>
            <person name="Syed K."/>
            <person name="Tsang A."/>
            <person name="Wiebenga A."/>
            <person name="Young D."/>
            <person name="Pisabarro A."/>
            <person name="Eastwood D.C."/>
            <person name="Martin F."/>
            <person name="Cullen D."/>
            <person name="Grigoriev I.V."/>
            <person name="Hibbett D.S."/>
        </authorList>
    </citation>
    <scope>NUCLEOTIDE SEQUENCE [LARGE SCALE GENOMIC DNA]</scope>
    <source>
        <strain evidence="3">HHB-11173 SS5</strain>
    </source>
</reference>
<protein>
    <recommendedName>
        <fullName evidence="4">BTB domain-containing protein</fullName>
    </recommendedName>
</protein>
<dbReference type="Gene3D" id="3.30.710.10">
    <property type="entry name" value="Potassium Channel Kv1.1, Chain A"/>
    <property type="match status" value="1"/>
</dbReference>
<evidence type="ECO:0008006" key="4">
    <source>
        <dbReference type="Google" id="ProtNLM"/>
    </source>
</evidence>
<dbReference type="KEGG" id="psq:PUNSTDRAFT_138655"/>
<dbReference type="GeneID" id="18880135"/>
<dbReference type="HOGENOM" id="CLU_534343_0_0_1"/>
<dbReference type="AlphaFoldDB" id="R7S349"/>
<dbReference type="InterPro" id="IPR011333">
    <property type="entry name" value="SKP1/BTB/POZ_sf"/>
</dbReference>
<dbReference type="eggNOG" id="ENOG502R0UN">
    <property type="taxonomic scope" value="Eukaryota"/>
</dbReference>
<evidence type="ECO:0000256" key="1">
    <source>
        <dbReference type="SAM" id="MobiDB-lite"/>
    </source>
</evidence>
<dbReference type="OrthoDB" id="2910790at2759"/>
<evidence type="ECO:0000313" key="2">
    <source>
        <dbReference type="EMBL" id="EIN04259.1"/>
    </source>
</evidence>
<dbReference type="SUPFAM" id="SSF54695">
    <property type="entry name" value="POZ domain"/>
    <property type="match status" value="1"/>
</dbReference>
<sequence>MSATKLSLVLEDQSGHPTKTHFDDIYDRLFLRISSSPLPASSSSSSSSSSLSSSSSSSPPPPPSNPNAFERTVMIHNMGQRWSRRRGHLLHVVHCNPSVVIAFGANATLGTVTFPHSHHPSHQAQTAAIMPISKYLRKVSVFGSSLNRKFMASDGQEYRWCHRTVENVGNHEWACVGMAHNYIIAHYDLKPPEREGYGRSGHTLTIEEPYARIAIELWYEDGTIILVAQDVGFKVYRMLLAQHSSVFADMLAISSPETNHDLVHGCPLVHMPDPVDDLRLFLLAIHDIRVNQRLNHASHEETISVASLAAKYDIPHLRDRALERFVSFYPTTLDRWTIVHDQPSSLTAENHYSALRLARKLDLASTFPVIMLAICDHGIRGILSCAPEPEDLSTLLLGFSKLQNMQRAYVYRWLYRLSSGCTSPGECSADKGWMLSALEYTFQTDTHYALGKGYSEDHLAELGICGQCLGDAIVAQKHGRQHAWEELPSIFGLPTWAELLNDSGGDSDSE</sequence>
<accession>R7S349</accession>
<dbReference type="Proteomes" id="UP000054196">
    <property type="component" value="Unassembled WGS sequence"/>
</dbReference>
<proteinExistence type="predicted"/>
<dbReference type="EMBL" id="JH687555">
    <property type="protein sequence ID" value="EIN04259.1"/>
    <property type="molecule type" value="Genomic_DNA"/>
</dbReference>
<gene>
    <name evidence="2" type="ORF">PUNSTDRAFT_138655</name>
</gene>
<dbReference type="RefSeq" id="XP_007388402.1">
    <property type="nucleotide sequence ID" value="XM_007388340.1"/>
</dbReference>
<feature type="compositionally biased region" description="Low complexity" evidence="1">
    <location>
        <begin position="37"/>
        <end position="57"/>
    </location>
</feature>
<name>R7S349_PUNST</name>